<reference evidence="4" key="2">
    <citation type="submission" date="2023-05" db="EMBL/GenBank/DDBJ databases">
        <authorList>
            <person name="Schelkunov M.I."/>
        </authorList>
    </citation>
    <scope>NUCLEOTIDE SEQUENCE</scope>
    <source>
        <strain evidence="4">Hsosn_3</strain>
        <tissue evidence="4">Leaf</tissue>
    </source>
</reference>
<dbReference type="EMBL" id="JAUIZM010000001">
    <property type="protein sequence ID" value="KAK1405548.1"/>
    <property type="molecule type" value="Genomic_DNA"/>
</dbReference>
<reference evidence="4" key="1">
    <citation type="submission" date="2023-02" db="EMBL/GenBank/DDBJ databases">
        <title>Genome of toxic invasive species Heracleum sosnowskyi carries increased number of genes despite the absence of recent whole-genome duplications.</title>
        <authorList>
            <person name="Schelkunov M."/>
            <person name="Shtratnikova V."/>
            <person name="Makarenko M."/>
            <person name="Klepikova A."/>
            <person name="Omelchenko D."/>
            <person name="Novikova G."/>
            <person name="Obukhova E."/>
            <person name="Bogdanov V."/>
            <person name="Penin A."/>
            <person name="Logacheva M."/>
        </authorList>
    </citation>
    <scope>NUCLEOTIDE SEQUENCE</scope>
    <source>
        <strain evidence="4">Hsosn_3</strain>
        <tissue evidence="4">Leaf</tissue>
    </source>
</reference>
<dbReference type="GO" id="GO:0005886">
    <property type="term" value="C:plasma membrane"/>
    <property type="evidence" value="ECO:0007669"/>
    <property type="project" value="TreeGrafter"/>
</dbReference>
<dbReference type="Gene3D" id="2.60.40.420">
    <property type="entry name" value="Cupredoxins - blue copper proteins"/>
    <property type="match status" value="1"/>
</dbReference>
<keyword evidence="5" id="KW-1185">Reference proteome</keyword>
<dbReference type="GO" id="GO:0046872">
    <property type="term" value="F:metal ion binding"/>
    <property type="evidence" value="ECO:0007669"/>
    <property type="project" value="UniProtKB-KW"/>
</dbReference>
<dbReference type="InterPro" id="IPR003245">
    <property type="entry name" value="Phytocyanin_dom"/>
</dbReference>
<dbReference type="Pfam" id="PF02298">
    <property type="entry name" value="Cu_bind_like"/>
    <property type="match status" value="1"/>
</dbReference>
<organism evidence="4 5">
    <name type="scientific">Heracleum sosnowskyi</name>
    <dbReference type="NCBI Taxonomy" id="360622"/>
    <lineage>
        <taxon>Eukaryota</taxon>
        <taxon>Viridiplantae</taxon>
        <taxon>Streptophyta</taxon>
        <taxon>Embryophyta</taxon>
        <taxon>Tracheophyta</taxon>
        <taxon>Spermatophyta</taxon>
        <taxon>Magnoliopsida</taxon>
        <taxon>eudicotyledons</taxon>
        <taxon>Gunneridae</taxon>
        <taxon>Pentapetalae</taxon>
        <taxon>asterids</taxon>
        <taxon>campanulids</taxon>
        <taxon>Apiales</taxon>
        <taxon>Apiaceae</taxon>
        <taxon>Apioideae</taxon>
        <taxon>apioid superclade</taxon>
        <taxon>Tordylieae</taxon>
        <taxon>Tordyliinae</taxon>
        <taxon>Heracleum</taxon>
    </lineage>
</organism>
<dbReference type="PANTHER" id="PTHR33021:SF339">
    <property type="entry name" value="OS07G0570600 PROTEIN"/>
    <property type="match status" value="1"/>
</dbReference>
<evidence type="ECO:0000256" key="2">
    <source>
        <dbReference type="ARBA" id="ARBA00023180"/>
    </source>
</evidence>
<dbReference type="CDD" id="cd04216">
    <property type="entry name" value="Phytocyanin"/>
    <property type="match status" value="1"/>
</dbReference>
<evidence type="ECO:0000313" key="5">
    <source>
        <dbReference type="Proteomes" id="UP001237642"/>
    </source>
</evidence>
<dbReference type="PANTHER" id="PTHR33021">
    <property type="entry name" value="BLUE COPPER PROTEIN"/>
    <property type="match status" value="1"/>
</dbReference>
<gene>
    <name evidence="4" type="ORF">POM88_005153</name>
</gene>
<dbReference type="AlphaFoldDB" id="A0AAD8JKR9"/>
<dbReference type="GO" id="GO:0009055">
    <property type="term" value="F:electron transfer activity"/>
    <property type="evidence" value="ECO:0007669"/>
    <property type="project" value="InterPro"/>
</dbReference>
<feature type="domain" description="Phytocyanin" evidence="3">
    <location>
        <begin position="8"/>
        <end position="110"/>
    </location>
</feature>
<dbReference type="InterPro" id="IPR008972">
    <property type="entry name" value="Cupredoxin"/>
</dbReference>
<proteinExistence type="predicted"/>
<dbReference type="InterPro" id="IPR039391">
    <property type="entry name" value="Phytocyanin-like"/>
</dbReference>
<dbReference type="FunFam" id="2.60.40.420:FF:000003">
    <property type="entry name" value="Blue copper"/>
    <property type="match status" value="1"/>
</dbReference>
<name>A0AAD8JKR9_9APIA</name>
<evidence type="ECO:0000259" key="3">
    <source>
        <dbReference type="PROSITE" id="PS51485"/>
    </source>
</evidence>
<evidence type="ECO:0000313" key="4">
    <source>
        <dbReference type="EMBL" id="KAK1405548.1"/>
    </source>
</evidence>
<sequence>MITSCVAFDFSVGDLPGWTLGIDFDFWSAGKNFIVGDNLVFRYSKGHTVIEVSLAEYTSCALENSTSKLSWMHKSDTAVITLETPGAHYFISGEPGQCNAGMKIAINVSPNGESATSTPTCDGCPPLAPPDRSSNAHALNLPWKNSGSARAGLSNVPPFVAVLVLALVLL</sequence>
<keyword evidence="2" id="KW-0325">Glycoprotein</keyword>
<dbReference type="PROSITE" id="PS51485">
    <property type="entry name" value="PHYTOCYANIN"/>
    <property type="match status" value="1"/>
</dbReference>
<dbReference type="Proteomes" id="UP001237642">
    <property type="component" value="Unassembled WGS sequence"/>
</dbReference>
<accession>A0AAD8JKR9</accession>
<comment type="caution">
    <text evidence="4">The sequence shown here is derived from an EMBL/GenBank/DDBJ whole genome shotgun (WGS) entry which is preliminary data.</text>
</comment>
<dbReference type="SUPFAM" id="SSF49503">
    <property type="entry name" value="Cupredoxins"/>
    <property type="match status" value="1"/>
</dbReference>
<keyword evidence="1" id="KW-0479">Metal-binding</keyword>
<evidence type="ECO:0000256" key="1">
    <source>
        <dbReference type="ARBA" id="ARBA00022723"/>
    </source>
</evidence>
<protein>
    <submittedName>
        <fullName evidence="4">Cupredoxin superfamily protein</fullName>
    </submittedName>
</protein>